<dbReference type="Proteomes" id="UP001500466">
    <property type="component" value="Unassembled WGS sequence"/>
</dbReference>
<evidence type="ECO:0000256" key="6">
    <source>
        <dbReference type="SAM" id="Phobius"/>
    </source>
</evidence>
<evidence type="ECO:0000313" key="7">
    <source>
        <dbReference type="EMBL" id="GAA4982864.1"/>
    </source>
</evidence>
<feature type="transmembrane region" description="Helical" evidence="6">
    <location>
        <begin position="233"/>
        <end position="253"/>
    </location>
</feature>
<feature type="transmembrane region" description="Helical" evidence="6">
    <location>
        <begin position="109"/>
        <end position="129"/>
    </location>
</feature>
<evidence type="ECO:0000256" key="1">
    <source>
        <dbReference type="ARBA" id="ARBA00004651"/>
    </source>
</evidence>
<gene>
    <name evidence="7" type="primary">cbiQ</name>
    <name evidence="7" type="ORF">GCM10023205_60600</name>
</gene>
<evidence type="ECO:0000313" key="8">
    <source>
        <dbReference type="Proteomes" id="UP001500466"/>
    </source>
</evidence>
<evidence type="ECO:0000256" key="3">
    <source>
        <dbReference type="ARBA" id="ARBA00022692"/>
    </source>
</evidence>
<dbReference type="Pfam" id="PF02361">
    <property type="entry name" value="CbiQ"/>
    <property type="match status" value="1"/>
</dbReference>
<keyword evidence="2" id="KW-1003">Cell membrane</keyword>
<protein>
    <submittedName>
        <fullName evidence="7">Cobalt ECF transporter T component CbiQ</fullName>
    </submittedName>
</protein>
<dbReference type="InterPro" id="IPR051611">
    <property type="entry name" value="ECF_transporter_component"/>
</dbReference>
<sequence length="255" mass="27380">MGAGHAHDLYRPGDTPLHRLPPQCKLVAVVLFVFAVVATPRERFWAFGVYALLLAAVAVVGRVPAGYVLRRVVVEVPFVVFAVALPFLAGGEKTEFLGLTVSHNGLLGAWNILAKGTLGVVASILLAATTQLRDLLLGMERLRMPQLLVQIMQFMLRYSGVITGEMGRMKVARESRGFQARDVRQLPVVAKSAGALFIRSYERGERVHLAMLSRGYTGTMPVIVDVRASAAQWGAAAALPAAAALACAAAWLVHA</sequence>
<dbReference type="PANTHER" id="PTHR34857">
    <property type="entry name" value="SLL0384 PROTEIN"/>
    <property type="match status" value="1"/>
</dbReference>
<dbReference type="CDD" id="cd16914">
    <property type="entry name" value="EcfT"/>
    <property type="match status" value="1"/>
</dbReference>
<dbReference type="InterPro" id="IPR003339">
    <property type="entry name" value="ABC/ECF_trnsptr_transmembrane"/>
</dbReference>
<accession>A0ABP9HZT8</accession>
<feature type="transmembrane region" description="Helical" evidence="6">
    <location>
        <begin position="72"/>
        <end position="89"/>
    </location>
</feature>
<evidence type="ECO:0000256" key="2">
    <source>
        <dbReference type="ARBA" id="ARBA00022475"/>
    </source>
</evidence>
<dbReference type="EMBL" id="BAABHS010000025">
    <property type="protein sequence ID" value="GAA4982864.1"/>
    <property type="molecule type" value="Genomic_DNA"/>
</dbReference>
<name>A0ABP9HZT8_9ACTN</name>
<proteinExistence type="predicted"/>
<feature type="transmembrane region" description="Helical" evidence="6">
    <location>
        <begin position="44"/>
        <end position="65"/>
    </location>
</feature>
<keyword evidence="3 6" id="KW-0812">Transmembrane</keyword>
<reference evidence="8" key="1">
    <citation type="journal article" date="2019" name="Int. J. Syst. Evol. Microbiol.">
        <title>The Global Catalogue of Microorganisms (GCM) 10K type strain sequencing project: providing services to taxonomists for standard genome sequencing and annotation.</title>
        <authorList>
            <consortium name="The Broad Institute Genomics Platform"/>
            <consortium name="The Broad Institute Genome Sequencing Center for Infectious Disease"/>
            <person name="Wu L."/>
            <person name="Ma J."/>
        </authorList>
    </citation>
    <scope>NUCLEOTIDE SEQUENCE [LARGE SCALE GENOMIC DNA]</scope>
    <source>
        <strain evidence="8">JCM 17986</strain>
    </source>
</reference>
<comment type="subcellular location">
    <subcellularLocation>
        <location evidence="1">Cell membrane</location>
        <topology evidence="1">Multi-pass membrane protein</topology>
    </subcellularLocation>
</comment>
<evidence type="ECO:0000256" key="4">
    <source>
        <dbReference type="ARBA" id="ARBA00022989"/>
    </source>
</evidence>
<organism evidence="7 8">
    <name type="scientific">Yinghuangia aomiensis</name>
    <dbReference type="NCBI Taxonomy" id="676205"/>
    <lineage>
        <taxon>Bacteria</taxon>
        <taxon>Bacillati</taxon>
        <taxon>Actinomycetota</taxon>
        <taxon>Actinomycetes</taxon>
        <taxon>Kitasatosporales</taxon>
        <taxon>Streptomycetaceae</taxon>
        <taxon>Yinghuangia</taxon>
    </lineage>
</organism>
<dbReference type="NCBIfam" id="TIGR02454">
    <property type="entry name" value="ECF_T_CbiQ"/>
    <property type="match status" value="1"/>
</dbReference>
<comment type="caution">
    <text evidence="7">The sequence shown here is derived from an EMBL/GenBank/DDBJ whole genome shotgun (WGS) entry which is preliminary data.</text>
</comment>
<dbReference type="InterPro" id="IPR012809">
    <property type="entry name" value="ECF_CbiQ"/>
</dbReference>
<evidence type="ECO:0000256" key="5">
    <source>
        <dbReference type="ARBA" id="ARBA00023136"/>
    </source>
</evidence>
<dbReference type="RefSeq" id="WP_345678918.1">
    <property type="nucleotide sequence ID" value="NZ_BAABHS010000025.1"/>
</dbReference>
<dbReference type="PANTHER" id="PTHR34857:SF2">
    <property type="entry name" value="SLL0384 PROTEIN"/>
    <property type="match status" value="1"/>
</dbReference>
<keyword evidence="8" id="KW-1185">Reference proteome</keyword>
<keyword evidence="5 6" id="KW-0472">Membrane</keyword>
<keyword evidence="4 6" id="KW-1133">Transmembrane helix</keyword>